<feature type="region of interest" description="Disordered" evidence="1">
    <location>
        <begin position="20"/>
        <end position="59"/>
    </location>
</feature>
<reference evidence="2 3" key="1">
    <citation type="submission" date="2020-03" db="EMBL/GenBank/DDBJ databases">
        <title>Metabolic flexibility allows generalist bacteria to become dominant in a frequently disturbed ecosystem.</title>
        <authorList>
            <person name="Chen Y.-J."/>
            <person name="Leung P.M."/>
            <person name="Bay S.K."/>
            <person name="Hugenholtz P."/>
            <person name="Kessler A.J."/>
            <person name="Shelley G."/>
            <person name="Waite D.W."/>
            <person name="Cook P.L."/>
            <person name="Greening C."/>
        </authorList>
    </citation>
    <scope>NUCLEOTIDE SEQUENCE [LARGE SCALE GENOMIC DNA]</scope>
    <source>
        <strain evidence="2">SS_bin_28</strain>
    </source>
</reference>
<feature type="compositionally biased region" description="Polar residues" evidence="1">
    <location>
        <begin position="35"/>
        <end position="45"/>
    </location>
</feature>
<dbReference type="PROSITE" id="PS51257">
    <property type="entry name" value="PROKAR_LIPOPROTEIN"/>
    <property type="match status" value="1"/>
</dbReference>
<evidence type="ECO:0000313" key="3">
    <source>
        <dbReference type="Proteomes" id="UP000547674"/>
    </source>
</evidence>
<accession>A0A7Y2E7Z6</accession>
<dbReference type="EMBL" id="JABDJR010000185">
    <property type="protein sequence ID" value="NNF06087.1"/>
    <property type="molecule type" value="Genomic_DNA"/>
</dbReference>
<evidence type="ECO:0008006" key="4">
    <source>
        <dbReference type="Google" id="ProtNLM"/>
    </source>
</evidence>
<feature type="compositionally biased region" description="Basic and acidic residues" evidence="1">
    <location>
        <begin position="21"/>
        <end position="31"/>
    </location>
</feature>
<dbReference type="Proteomes" id="UP000547674">
    <property type="component" value="Unassembled WGS sequence"/>
</dbReference>
<organism evidence="2 3">
    <name type="scientific">Eiseniibacteriota bacterium</name>
    <dbReference type="NCBI Taxonomy" id="2212470"/>
    <lineage>
        <taxon>Bacteria</taxon>
        <taxon>Candidatus Eiseniibacteriota</taxon>
    </lineage>
</organism>
<dbReference type="AlphaFoldDB" id="A0A7Y2E7Z6"/>
<gene>
    <name evidence="2" type="ORF">HKN21_04950</name>
</gene>
<name>A0A7Y2E7Z6_UNCEI</name>
<evidence type="ECO:0000313" key="2">
    <source>
        <dbReference type="EMBL" id="NNF06087.1"/>
    </source>
</evidence>
<comment type="caution">
    <text evidence="2">The sequence shown here is derived from an EMBL/GenBank/DDBJ whole genome shotgun (WGS) entry which is preliminary data.</text>
</comment>
<protein>
    <recommendedName>
        <fullName evidence="4">Nuclear transport factor 2 family protein</fullName>
    </recommendedName>
</protein>
<proteinExistence type="predicted"/>
<sequence length="198" mass="21648">MKQTILTLATIAVVALGCSKSDTEQSDDKTPETTPPAQSSGTTSEPPAKASSGEWSSSPSKVVEGLMHAYETRDEVLYASLLADDFRYYFEPPGAKPDDILGWGKEEDLVATGNLFRTQDVERLVLALSASTPVKAPSGKEAGWMMIPVSGGELRVEVKDKEPMQVALNRQEIYVRQQGPGWQVIEWRDYPEPDGDSN</sequence>
<evidence type="ECO:0000256" key="1">
    <source>
        <dbReference type="SAM" id="MobiDB-lite"/>
    </source>
</evidence>